<gene>
    <name evidence="2" type="ORF">SCD92_09420</name>
</gene>
<reference evidence="2 3" key="1">
    <citation type="submission" date="2023-11" db="EMBL/GenBank/DDBJ databases">
        <title>Gilvimarinus fulvus sp. nov., isolated from the surface of Kelp.</title>
        <authorList>
            <person name="Sun Y.Y."/>
            <person name="Gong Y."/>
            <person name="Du Z.J."/>
        </authorList>
    </citation>
    <scope>NUCLEOTIDE SEQUENCE [LARGE SCALE GENOMIC DNA]</scope>
    <source>
        <strain evidence="2 3">SDUM040013</strain>
    </source>
</reference>
<dbReference type="EMBL" id="JAXAFO010000013">
    <property type="protein sequence ID" value="MDX6849580.1"/>
    <property type="molecule type" value="Genomic_DNA"/>
</dbReference>
<feature type="region of interest" description="Disordered" evidence="1">
    <location>
        <begin position="69"/>
        <end position="123"/>
    </location>
</feature>
<keyword evidence="3" id="KW-1185">Reference proteome</keyword>
<evidence type="ECO:0000313" key="3">
    <source>
        <dbReference type="Proteomes" id="UP001273505"/>
    </source>
</evidence>
<sequence length="123" mass="13415">MSEVFIIQNQDKLFLSKQRAWVDGREPAGLYRTPHRDEAVNEKFEVNAKDYSQRVSLVSCALNERGVPLIDPDILPPPLPKAKGEDSMALELEPETVPEQAEGVETVSSEAPAGADQPTASVG</sequence>
<organism evidence="2 3">
    <name type="scientific">Gilvimarinus gilvus</name>
    <dbReference type="NCBI Taxonomy" id="3058038"/>
    <lineage>
        <taxon>Bacteria</taxon>
        <taxon>Pseudomonadati</taxon>
        <taxon>Pseudomonadota</taxon>
        <taxon>Gammaproteobacteria</taxon>
        <taxon>Cellvibrionales</taxon>
        <taxon>Cellvibrionaceae</taxon>
        <taxon>Gilvimarinus</taxon>
    </lineage>
</organism>
<evidence type="ECO:0000256" key="1">
    <source>
        <dbReference type="SAM" id="MobiDB-lite"/>
    </source>
</evidence>
<name>A0ABU4RXE5_9GAMM</name>
<proteinExistence type="predicted"/>
<dbReference type="Proteomes" id="UP001273505">
    <property type="component" value="Unassembled WGS sequence"/>
</dbReference>
<dbReference type="RefSeq" id="WP_302724838.1">
    <property type="nucleotide sequence ID" value="NZ_JAULRU010000823.1"/>
</dbReference>
<comment type="caution">
    <text evidence="2">The sequence shown here is derived from an EMBL/GenBank/DDBJ whole genome shotgun (WGS) entry which is preliminary data.</text>
</comment>
<evidence type="ECO:0000313" key="2">
    <source>
        <dbReference type="EMBL" id="MDX6849580.1"/>
    </source>
</evidence>
<protein>
    <submittedName>
        <fullName evidence="2">Uncharacterized protein</fullName>
    </submittedName>
</protein>
<accession>A0ABU4RXE5</accession>